<proteinExistence type="predicted"/>
<protein>
    <recommendedName>
        <fullName evidence="3">DUF5666 domain-containing protein</fullName>
    </recommendedName>
</protein>
<dbReference type="RefSeq" id="WP_145049947.1">
    <property type="nucleotide sequence ID" value="NZ_CP036433.1"/>
</dbReference>
<evidence type="ECO:0000313" key="1">
    <source>
        <dbReference type="EMBL" id="QDU93278.1"/>
    </source>
</evidence>
<dbReference type="EMBL" id="CP036433">
    <property type="protein sequence ID" value="QDU93278.1"/>
    <property type="molecule type" value="Genomic_DNA"/>
</dbReference>
<keyword evidence="2" id="KW-1185">Reference proteome</keyword>
<name>A0A518DN64_9BACT</name>
<dbReference type="AlphaFoldDB" id="A0A518DN64"/>
<evidence type="ECO:0008006" key="3">
    <source>
        <dbReference type="Google" id="ProtNLM"/>
    </source>
</evidence>
<reference evidence="1 2" key="1">
    <citation type="submission" date="2019-02" db="EMBL/GenBank/DDBJ databases">
        <title>Deep-cultivation of Planctomycetes and their phenomic and genomic characterization uncovers novel biology.</title>
        <authorList>
            <person name="Wiegand S."/>
            <person name="Jogler M."/>
            <person name="Boedeker C."/>
            <person name="Pinto D."/>
            <person name="Vollmers J."/>
            <person name="Rivas-Marin E."/>
            <person name="Kohn T."/>
            <person name="Peeters S.H."/>
            <person name="Heuer A."/>
            <person name="Rast P."/>
            <person name="Oberbeckmann S."/>
            <person name="Bunk B."/>
            <person name="Jeske O."/>
            <person name="Meyerdierks A."/>
            <person name="Storesund J.E."/>
            <person name="Kallscheuer N."/>
            <person name="Luecker S."/>
            <person name="Lage O.M."/>
            <person name="Pohl T."/>
            <person name="Merkel B.J."/>
            <person name="Hornburger P."/>
            <person name="Mueller R.-W."/>
            <person name="Bruemmer F."/>
            <person name="Labrenz M."/>
            <person name="Spormann A.M."/>
            <person name="Op den Camp H."/>
            <person name="Overmann J."/>
            <person name="Amann R."/>
            <person name="Jetten M.S.M."/>
            <person name="Mascher T."/>
            <person name="Medema M.H."/>
            <person name="Devos D.P."/>
            <person name="Kaster A.-K."/>
            <person name="Ovreas L."/>
            <person name="Rohde M."/>
            <person name="Galperin M.Y."/>
            <person name="Jogler C."/>
        </authorList>
    </citation>
    <scope>NUCLEOTIDE SEQUENCE [LARGE SCALE GENOMIC DNA]</scope>
    <source>
        <strain evidence="1 2">Pla85_3_4</strain>
    </source>
</reference>
<dbReference type="Proteomes" id="UP000317648">
    <property type="component" value="Chromosome"/>
</dbReference>
<evidence type="ECO:0000313" key="2">
    <source>
        <dbReference type="Proteomes" id="UP000317648"/>
    </source>
</evidence>
<accession>A0A518DN64</accession>
<sequence length="120" mass="12503">MTVQQRLPVILFAIAFLLLLTPLIALVAASPNPGAETLRGRIVAVEGADLTLAVETGAVDFSVTGETAIQIDGEPGKFADLEAGQMAQVDSAPATAKRVALAIRAQRTLEPPLGEGKWGR</sequence>
<dbReference type="KEGG" id="lcre:Pla8534_10580"/>
<organism evidence="1 2">
    <name type="scientific">Lignipirellula cremea</name>
    <dbReference type="NCBI Taxonomy" id="2528010"/>
    <lineage>
        <taxon>Bacteria</taxon>
        <taxon>Pseudomonadati</taxon>
        <taxon>Planctomycetota</taxon>
        <taxon>Planctomycetia</taxon>
        <taxon>Pirellulales</taxon>
        <taxon>Pirellulaceae</taxon>
        <taxon>Lignipirellula</taxon>
    </lineage>
</organism>
<gene>
    <name evidence="1" type="ORF">Pla8534_10580</name>
</gene>